<name>A0A811Y4U5_NYCPR</name>
<evidence type="ECO:0000313" key="2">
    <source>
        <dbReference type="EMBL" id="CAD7672619.1"/>
    </source>
</evidence>
<comment type="caution">
    <text evidence="2">The sequence shown here is derived from an EMBL/GenBank/DDBJ whole genome shotgun (WGS) entry which is preliminary data.</text>
</comment>
<accession>A0A811Y4U5</accession>
<dbReference type="EMBL" id="CAJHUB010000669">
    <property type="protein sequence ID" value="CAD7672619.1"/>
    <property type="molecule type" value="Genomic_DNA"/>
</dbReference>
<sequence length="122" mass="13670">MPHNFSEEETCEGCTNLDIDLPNKKLCIKSEHSVNTLLETLGKRGKAISYFTPSNKDLNPWTQDGPKRTGHLSSPDFQTDLGPGSPDQQWEFLQRPSLALLLPSFPAIKLSHFCWGSEDNNI</sequence>
<dbReference type="AlphaFoldDB" id="A0A811Y4U5"/>
<feature type="region of interest" description="Disordered" evidence="1">
    <location>
        <begin position="53"/>
        <end position="88"/>
    </location>
</feature>
<keyword evidence="3" id="KW-1185">Reference proteome</keyword>
<gene>
    <name evidence="2" type="ORF">NYPRO_LOCUS5414</name>
</gene>
<reference evidence="2" key="1">
    <citation type="submission" date="2020-12" db="EMBL/GenBank/DDBJ databases">
        <authorList>
            <consortium name="Molecular Ecology Group"/>
        </authorList>
    </citation>
    <scope>NUCLEOTIDE SEQUENCE</scope>
    <source>
        <strain evidence="2">TBG_1078</strain>
    </source>
</reference>
<feature type="compositionally biased region" description="Polar residues" evidence="1">
    <location>
        <begin position="53"/>
        <end position="62"/>
    </location>
</feature>
<organism evidence="2 3">
    <name type="scientific">Nyctereutes procyonoides</name>
    <name type="common">Raccoon dog</name>
    <name type="synonym">Canis procyonoides</name>
    <dbReference type="NCBI Taxonomy" id="34880"/>
    <lineage>
        <taxon>Eukaryota</taxon>
        <taxon>Metazoa</taxon>
        <taxon>Chordata</taxon>
        <taxon>Craniata</taxon>
        <taxon>Vertebrata</taxon>
        <taxon>Euteleostomi</taxon>
        <taxon>Mammalia</taxon>
        <taxon>Eutheria</taxon>
        <taxon>Laurasiatheria</taxon>
        <taxon>Carnivora</taxon>
        <taxon>Caniformia</taxon>
        <taxon>Canidae</taxon>
        <taxon>Nyctereutes</taxon>
    </lineage>
</organism>
<dbReference type="Proteomes" id="UP000645828">
    <property type="component" value="Unassembled WGS sequence"/>
</dbReference>
<evidence type="ECO:0000256" key="1">
    <source>
        <dbReference type="SAM" id="MobiDB-lite"/>
    </source>
</evidence>
<proteinExistence type="predicted"/>
<evidence type="ECO:0000313" key="3">
    <source>
        <dbReference type="Proteomes" id="UP000645828"/>
    </source>
</evidence>
<protein>
    <submittedName>
        <fullName evidence="2">(raccoon dog) hypothetical protein</fullName>
    </submittedName>
</protein>